<name>A0A7M2RJK7_9FIRM</name>
<proteinExistence type="predicted"/>
<dbReference type="Proteomes" id="UP000593601">
    <property type="component" value="Chromosome"/>
</dbReference>
<dbReference type="GO" id="GO:0022857">
    <property type="term" value="F:transmembrane transporter activity"/>
    <property type="evidence" value="ECO:0007669"/>
    <property type="project" value="InterPro"/>
</dbReference>
<evidence type="ECO:0000313" key="2">
    <source>
        <dbReference type="EMBL" id="QOV20493.1"/>
    </source>
</evidence>
<keyword evidence="3" id="KW-1185">Reference proteome</keyword>
<gene>
    <name evidence="2" type="ORF">INP51_05985</name>
</gene>
<keyword evidence="1" id="KW-0472">Membrane</keyword>
<keyword evidence="1" id="KW-0812">Transmembrane</keyword>
<dbReference type="RefSeq" id="WP_193736813.1">
    <property type="nucleotide sequence ID" value="NZ_CP063304.1"/>
</dbReference>
<feature type="transmembrane region" description="Helical" evidence="1">
    <location>
        <begin position="148"/>
        <end position="174"/>
    </location>
</feature>
<dbReference type="AlphaFoldDB" id="A0A7M2RJK7"/>
<feature type="transmembrane region" description="Helical" evidence="1">
    <location>
        <begin position="110"/>
        <end position="136"/>
    </location>
</feature>
<dbReference type="KEGG" id="bliq:INP51_05985"/>
<dbReference type="Pfam" id="PF12822">
    <property type="entry name" value="ECF_trnsprt"/>
    <property type="match status" value="1"/>
</dbReference>
<reference evidence="2 3" key="1">
    <citation type="submission" date="2020-10" db="EMBL/GenBank/DDBJ databases">
        <title>Blautia liquoris sp.nov., isolated from the mud in a fermentation cellar used for the production of Chinese strong-flavoured liquor.</title>
        <authorList>
            <person name="Lu L."/>
        </authorList>
    </citation>
    <scope>NUCLEOTIDE SEQUENCE [LARGE SCALE GENOMIC DNA]</scope>
    <source>
        <strain evidence="2 3">LZLJ-3</strain>
    </source>
</reference>
<feature type="transmembrane region" description="Helical" evidence="1">
    <location>
        <begin position="12"/>
        <end position="32"/>
    </location>
</feature>
<dbReference type="InterPro" id="IPR024529">
    <property type="entry name" value="ECF_trnsprt_substrate-spec"/>
</dbReference>
<protein>
    <submittedName>
        <fullName evidence="2">Folate family ECF transporter S component</fullName>
    </submittedName>
</protein>
<dbReference type="NCBIfam" id="TIGR04518">
    <property type="entry name" value="ECF_S_folT_fam"/>
    <property type="match status" value="1"/>
</dbReference>
<keyword evidence="1" id="KW-1133">Transmembrane helix</keyword>
<dbReference type="EMBL" id="CP063304">
    <property type="protein sequence ID" value="QOV20493.1"/>
    <property type="molecule type" value="Genomic_DNA"/>
</dbReference>
<accession>A0A7M2RJK7</accession>
<feature type="transmembrane region" description="Helical" evidence="1">
    <location>
        <begin position="76"/>
        <end position="98"/>
    </location>
</feature>
<feature type="transmembrane region" description="Helical" evidence="1">
    <location>
        <begin position="44"/>
        <end position="64"/>
    </location>
</feature>
<evidence type="ECO:0000256" key="1">
    <source>
        <dbReference type="SAM" id="Phobius"/>
    </source>
</evidence>
<dbReference type="InterPro" id="IPR030949">
    <property type="entry name" value="ECF_S_folate_fam"/>
</dbReference>
<organism evidence="2 3">
    <name type="scientific">Blautia liquoris</name>
    <dbReference type="NCBI Taxonomy" id="2779518"/>
    <lineage>
        <taxon>Bacteria</taxon>
        <taxon>Bacillati</taxon>
        <taxon>Bacillota</taxon>
        <taxon>Clostridia</taxon>
        <taxon>Lachnospirales</taxon>
        <taxon>Lachnospiraceae</taxon>
        <taxon>Blautia</taxon>
    </lineage>
</organism>
<evidence type="ECO:0000313" key="3">
    <source>
        <dbReference type="Proteomes" id="UP000593601"/>
    </source>
</evidence>
<sequence>MNENHLIKWNLRTVVFLGVLVAMQLVLTRVFVIELGFVRISLGSICTILSGLWFGPAAGALVGFSADVMGCLMKGYVLNPLITIAAMLWGVIPALFRPLFSRGSKIKKHVWLSVGIALSAVFCTLGFGTAGLVLMNGYNFYAIMPARLIQFCVMTVIYCLITNLLYFSSLTSVVKGVSSRKL</sequence>
<dbReference type="Gene3D" id="1.10.1760.20">
    <property type="match status" value="1"/>
</dbReference>